<dbReference type="EMBL" id="CP032695">
    <property type="protein sequence ID" value="AYG63256.1"/>
    <property type="molecule type" value="Genomic_DNA"/>
</dbReference>
<dbReference type="PANTHER" id="PTHR44154">
    <property type="entry name" value="QUINONE OXIDOREDUCTASE"/>
    <property type="match status" value="1"/>
</dbReference>
<geneLocation type="plasmid" evidence="4">
    <name>prccge525c</name>
</geneLocation>
<feature type="domain" description="Enoyl reductase (ER)" evidence="2">
    <location>
        <begin position="10"/>
        <end position="298"/>
    </location>
</feature>
<evidence type="ECO:0000259" key="2">
    <source>
        <dbReference type="SMART" id="SM00829"/>
    </source>
</evidence>
<dbReference type="RefSeq" id="WP_120708164.1">
    <property type="nucleotide sequence ID" value="NZ_CP032695.1"/>
</dbReference>
<dbReference type="InterPro" id="IPR011032">
    <property type="entry name" value="GroES-like_sf"/>
</dbReference>
<dbReference type="Pfam" id="PF08240">
    <property type="entry name" value="ADH_N"/>
    <property type="match status" value="1"/>
</dbReference>
<dbReference type="CDD" id="cd05289">
    <property type="entry name" value="MDR_like_2"/>
    <property type="match status" value="1"/>
</dbReference>
<dbReference type="InterPro" id="IPR051603">
    <property type="entry name" value="Zinc-ADH_QOR/CCCR"/>
</dbReference>
<dbReference type="GO" id="GO:0016491">
    <property type="term" value="F:oxidoreductase activity"/>
    <property type="evidence" value="ECO:0007669"/>
    <property type="project" value="InterPro"/>
</dbReference>
<keyword evidence="4" id="KW-1185">Reference proteome</keyword>
<dbReference type="Gene3D" id="3.40.50.720">
    <property type="entry name" value="NAD(P)-binding Rossmann-like Domain"/>
    <property type="match status" value="1"/>
</dbReference>
<dbReference type="PANTHER" id="PTHR44154:SF1">
    <property type="entry name" value="QUINONE OXIDOREDUCTASE"/>
    <property type="match status" value="1"/>
</dbReference>
<proteinExistence type="predicted"/>
<name>A0A387G6W9_9HYPH</name>
<dbReference type="Proteomes" id="UP000282195">
    <property type="component" value="Plasmid pRCCGE525c"/>
</dbReference>
<protein>
    <submittedName>
        <fullName evidence="3">NADP-dependent oxidoreductase</fullName>
    </submittedName>
</protein>
<dbReference type="InterPro" id="IPR013154">
    <property type="entry name" value="ADH-like_N"/>
</dbReference>
<organism evidence="3 4">
    <name type="scientific">Rhizobium jaguaris</name>
    <dbReference type="NCBI Taxonomy" id="1312183"/>
    <lineage>
        <taxon>Bacteria</taxon>
        <taxon>Pseudomonadati</taxon>
        <taxon>Pseudomonadota</taxon>
        <taxon>Alphaproteobacteria</taxon>
        <taxon>Hyphomicrobiales</taxon>
        <taxon>Rhizobiaceae</taxon>
        <taxon>Rhizobium/Agrobacterium group</taxon>
        <taxon>Rhizobium</taxon>
    </lineage>
</organism>
<reference evidence="3 4" key="1">
    <citation type="submission" date="2018-10" db="EMBL/GenBank/DDBJ databases">
        <title>Rhizobium etli, R. leguminosarum and a new Rhizobium genospecies from Phaseolus dumosus.</title>
        <authorList>
            <person name="Ramirez-Puebla S.T."/>
            <person name="Rogel-Hernandez M.A."/>
            <person name="Guerrero G."/>
            <person name="Ormeno-Orrillo E."/>
            <person name="Martinez-Romero J.C."/>
            <person name="Negrete-Yankelevich S."/>
            <person name="Martinez-Romero E."/>
        </authorList>
    </citation>
    <scope>NUCLEOTIDE SEQUENCE [LARGE SCALE GENOMIC DNA]</scope>
    <source>
        <strain evidence="3 4">CCGE525</strain>
        <plasmid evidence="4">prccge525c</plasmid>
    </source>
</reference>
<evidence type="ECO:0000256" key="1">
    <source>
        <dbReference type="ARBA" id="ARBA00022857"/>
    </source>
</evidence>
<keyword evidence="1" id="KW-0521">NADP</keyword>
<dbReference type="InterPro" id="IPR036291">
    <property type="entry name" value="NAD(P)-bd_dom_sf"/>
</dbReference>
<evidence type="ECO:0000313" key="4">
    <source>
        <dbReference type="Proteomes" id="UP000282195"/>
    </source>
</evidence>
<gene>
    <name evidence="3" type="ORF">CCGE525_31770</name>
</gene>
<accession>A0A387G6W9</accession>
<dbReference type="SUPFAM" id="SSF51735">
    <property type="entry name" value="NAD(P)-binding Rossmann-fold domains"/>
    <property type="match status" value="1"/>
</dbReference>
<evidence type="ECO:0000313" key="3">
    <source>
        <dbReference type="EMBL" id="AYG63256.1"/>
    </source>
</evidence>
<dbReference type="KEGG" id="rjg:CCGE525_31770"/>
<dbReference type="OrthoDB" id="9805883at2"/>
<dbReference type="Gene3D" id="3.90.180.10">
    <property type="entry name" value="Medium-chain alcohol dehydrogenases, catalytic domain"/>
    <property type="match status" value="1"/>
</dbReference>
<sequence>MKAALLKSYGDIDQFEIGEIPTPKPGPGEVLIKIEASAVNPFDLILRQGFMAQYIPLPLPAVLGGDAAGIIAAVGQGVTEVAIGDRVVADFAADGKGAHAEFGVVPSTSVAKLPAALSFEEGAALVKAGLTGRQTVDALGVKAGDRVLVSGALGSVGRAAIQYLQQIGAKPVAGVRPERLGEARELAGEAVDITASPESPGFDYAISAAAPVAENLIAHVRDGGQVASIVPVPEGAKRDSRVIIHELYHRTDAATLDAVLDAAVRGVLVIPISQTFALEEIGAAQNAVAAGAQGKVVLKH</sequence>
<dbReference type="Pfam" id="PF13602">
    <property type="entry name" value="ADH_zinc_N_2"/>
    <property type="match status" value="1"/>
</dbReference>
<dbReference type="InterPro" id="IPR020843">
    <property type="entry name" value="ER"/>
</dbReference>
<dbReference type="SUPFAM" id="SSF50129">
    <property type="entry name" value="GroES-like"/>
    <property type="match status" value="1"/>
</dbReference>
<keyword evidence="3" id="KW-0614">Plasmid</keyword>
<dbReference type="AlphaFoldDB" id="A0A387G6W9"/>
<dbReference type="SMART" id="SM00829">
    <property type="entry name" value="PKS_ER"/>
    <property type="match status" value="1"/>
</dbReference>